<feature type="chain" id="PRO_5008404411" description="Secreted protein" evidence="1">
    <location>
        <begin position="17"/>
        <end position="79"/>
    </location>
</feature>
<dbReference type="AlphaFoldDB" id="A0A1B0B2N7"/>
<feature type="signal peptide" evidence="1">
    <location>
        <begin position="1"/>
        <end position="16"/>
    </location>
</feature>
<name>A0A1B0B2N7_9MUSC</name>
<keyword evidence="1" id="KW-0732">Signal</keyword>
<reference evidence="3" key="1">
    <citation type="submission" date="2015-01" db="EMBL/GenBank/DDBJ databases">
        <authorList>
            <person name="Aksoy S."/>
            <person name="Warren W."/>
            <person name="Wilson R.K."/>
        </authorList>
    </citation>
    <scope>NUCLEOTIDE SEQUENCE [LARGE SCALE GENOMIC DNA]</scope>
    <source>
        <strain evidence="3">IAEA</strain>
    </source>
</reference>
<dbReference type="VEuPathDB" id="VectorBase:GPPI016966"/>
<reference evidence="2" key="2">
    <citation type="submission" date="2020-05" db="UniProtKB">
        <authorList>
            <consortium name="EnsemblMetazoa"/>
        </authorList>
    </citation>
    <scope>IDENTIFICATION</scope>
    <source>
        <strain evidence="2">IAEA</strain>
    </source>
</reference>
<evidence type="ECO:0008006" key="4">
    <source>
        <dbReference type="Google" id="ProtNLM"/>
    </source>
</evidence>
<proteinExistence type="predicted"/>
<evidence type="ECO:0000313" key="3">
    <source>
        <dbReference type="Proteomes" id="UP000092460"/>
    </source>
</evidence>
<evidence type="ECO:0000313" key="2">
    <source>
        <dbReference type="EnsemblMetazoa" id="GPPI016966-PA"/>
    </source>
</evidence>
<dbReference type="EnsemblMetazoa" id="GPPI016966-RA">
    <property type="protein sequence ID" value="GPPI016966-PA"/>
    <property type="gene ID" value="GPPI016966"/>
</dbReference>
<sequence>MNLSILISINVAFAAAACPHHYRHHHYRYRLNGRLDLLEAKVARHQPNDCPSKAMSSQYAKYATKILCDDEGVWPFIPV</sequence>
<keyword evidence="3" id="KW-1185">Reference proteome</keyword>
<protein>
    <recommendedName>
        <fullName evidence="4">Secreted protein</fullName>
    </recommendedName>
</protein>
<evidence type="ECO:0000256" key="1">
    <source>
        <dbReference type="SAM" id="SignalP"/>
    </source>
</evidence>
<organism evidence="2 3">
    <name type="scientific">Glossina palpalis gambiensis</name>
    <dbReference type="NCBI Taxonomy" id="67801"/>
    <lineage>
        <taxon>Eukaryota</taxon>
        <taxon>Metazoa</taxon>
        <taxon>Ecdysozoa</taxon>
        <taxon>Arthropoda</taxon>
        <taxon>Hexapoda</taxon>
        <taxon>Insecta</taxon>
        <taxon>Pterygota</taxon>
        <taxon>Neoptera</taxon>
        <taxon>Endopterygota</taxon>
        <taxon>Diptera</taxon>
        <taxon>Brachycera</taxon>
        <taxon>Muscomorpha</taxon>
        <taxon>Hippoboscoidea</taxon>
        <taxon>Glossinidae</taxon>
        <taxon>Glossina</taxon>
    </lineage>
</organism>
<dbReference type="EMBL" id="JXJN01007685">
    <property type="status" value="NOT_ANNOTATED_CDS"/>
    <property type="molecule type" value="Genomic_DNA"/>
</dbReference>
<accession>A0A1B0B2N7</accession>
<dbReference type="Proteomes" id="UP000092460">
    <property type="component" value="Unassembled WGS sequence"/>
</dbReference>